<dbReference type="InterPro" id="IPR003317">
    <property type="entry name" value="Cyt-d_oxidase_su2"/>
</dbReference>
<organism evidence="8 9">
    <name type="scientific">Saccharobesus litoralis</name>
    <dbReference type="NCBI Taxonomy" id="2172099"/>
    <lineage>
        <taxon>Bacteria</taxon>
        <taxon>Pseudomonadati</taxon>
        <taxon>Pseudomonadota</taxon>
        <taxon>Gammaproteobacteria</taxon>
        <taxon>Alteromonadales</taxon>
        <taxon>Alteromonadaceae</taxon>
        <taxon>Saccharobesus</taxon>
    </lineage>
</organism>
<evidence type="ECO:0000256" key="6">
    <source>
        <dbReference type="ARBA" id="ARBA00023136"/>
    </source>
</evidence>
<feature type="transmembrane region" description="Helical" evidence="7">
    <location>
        <begin position="301"/>
        <end position="324"/>
    </location>
</feature>
<keyword evidence="3" id="KW-1003">Cell membrane</keyword>
<keyword evidence="4 7" id="KW-0812">Transmembrane</keyword>
<feature type="transmembrane region" description="Helical" evidence="7">
    <location>
        <begin position="6"/>
        <end position="25"/>
    </location>
</feature>
<reference evidence="8 9" key="1">
    <citation type="submission" date="2018-01" db="EMBL/GenBank/DDBJ databases">
        <title>Genome sequence of a Cantenovulum-like bacteria.</title>
        <authorList>
            <person name="Tan W.R."/>
            <person name="Lau N.-S."/>
            <person name="Go F."/>
            <person name="Amirul A.-A.A."/>
        </authorList>
    </citation>
    <scope>NUCLEOTIDE SEQUENCE [LARGE SCALE GENOMIC DNA]</scope>
    <source>
        <strain evidence="8 9">CCB-QB4</strain>
    </source>
</reference>
<accession>A0A2S0VR94</accession>
<evidence type="ECO:0000256" key="2">
    <source>
        <dbReference type="ARBA" id="ARBA00007543"/>
    </source>
</evidence>
<dbReference type="GO" id="GO:0019646">
    <property type="term" value="P:aerobic electron transport chain"/>
    <property type="evidence" value="ECO:0007669"/>
    <property type="project" value="TreeGrafter"/>
</dbReference>
<feature type="transmembrane region" description="Helical" evidence="7">
    <location>
        <begin position="85"/>
        <end position="103"/>
    </location>
</feature>
<proteinExistence type="inferred from homology"/>
<sequence>MFDPDSLALIFAGLTALAVLLYAILDGYDLGVGILLPLATEHDQQADIMIASIGPFWDANETWLVLAVGLLLIAFPSAHNIILQALYIPAAIMLVGLIMRGVAFDFRAKAAFSHKPTWNRVFKAGSILTAFTQGYMLGMYVMGFTTTIEAYLFACLAGVGVIAAYAFIGACWLVMKTEHDLQKQAVRWAQKAGWACFAGVVLVSVVNPIINPDVLNRWFSWPYAMLMLPLPLICFALFVVIEHLLKRMPLANDAMSWMPFAGVVTIFFLSFYGLAFSFYPYVVPGKVTIWQAMSAPESLRFLLYGALVVIPVILAYTAFSYRVFWGKVRELRYY</sequence>
<dbReference type="GO" id="GO:0070069">
    <property type="term" value="C:cytochrome complex"/>
    <property type="evidence" value="ECO:0007669"/>
    <property type="project" value="TreeGrafter"/>
</dbReference>
<dbReference type="GO" id="GO:0009055">
    <property type="term" value="F:electron transfer activity"/>
    <property type="evidence" value="ECO:0007669"/>
    <property type="project" value="TreeGrafter"/>
</dbReference>
<feature type="transmembrane region" description="Helical" evidence="7">
    <location>
        <begin position="257"/>
        <end position="281"/>
    </location>
</feature>
<evidence type="ECO:0000256" key="7">
    <source>
        <dbReference type="SAM" id="Phobius"/>
    </source>
</evidence>
<keyword evidence="9" id="KW-1185">Reference proteome</keyword>
<dbReference type="PANTHER" id="PTHR43141:SF2">
    <property type="entry name" value="BLR3729 PROTEIN"/>
    <property type="match status" value="1"/>
</dbReference>
<protein>
    <submittedName>
        <fullName evidence="8">Cytochrome d ubiquinol oxidase subunit II</fullName>
    </submittedName>
</protein>
<comment type="similarity">
    <text evidence="2">Belongs to the cytochrome ubiquinol oxidase subunit 2 family.</text>
</comment>
<dbReference type="EMBL" id="CP026604">
    <property type="protein sequence ID" value="AWB66600.1"/>
    <property type="molecule type" value="Genomic_DNA"/>
</dbReference>
<gene>
    <name evidence="8" type="primary">cydB</name>
    <name evidence="8" type="ORF">C2869_09225</name>
</gene>
<name>A0A2S0VR94_9ALTE</name>
<evidence type="ECO:0000313" key="9">
    <source>
        <dbReference type="Proteomes" id="UP000244441"/>
    </source>
</evidence>
<feature type="transmembrane region" description="Helical" evidence="7">
    <location>
        <begin position="194"/>
        <end position="211"/>
    </location>
</feature>
<dbReference type="AlphaFoldDB" id="A0A2S0VR94"/>
<dbReference type="KEGG" id="cate:C2869_09225"/>
<dbReference type="OrthoDB" id="9776710at2"/>
<evidence type="ECO:0000256" key="5">
    <source>
        <dbReference type="ARBA" id="ARBA00022989"/>
    </source>
</evidence>
<dbReference type="Pfam" id="PF02322">
    <property type="entry name" value="Cyt_bd_oxida_II"/>
    <property type="match status" value="1"/>
</dbReference>
<evidence type="ECO:0000256" key="4">
    <source>
        <dbReference type="ARBA" id="ARBA00022692"/>
    </source>
</evidence>
<dbReference type="RefSeq" id="WP_108602662.1">
    <property type="nucleotide sequence ID" value="NZ_CP026604.1"/>
</dbReference>
<feature type="transmembrane region" description="Helical" evidence="7">
    <location>
        <begin position="150"/>
        <end position="174"/>
    </location>
</feature>
<dbReference type="NCBIfam" id="TIGR00203">
    <property type="entry name" value="cydB"/>
    <property type="match status" value="1"/>
</dbReference>
<feature type="transmembrane region" description="Helical" evidence="7">
    <location>
        <begin position="223"/>
        <end position="245"/>
    </location>
</feature>
<keyword evidence="5 7" id="KW-1133">Transmembrane helix</keyword>
<evidence type="ECO:0000256" key="3">
    <source>
        <dbReference type="ARBA" id="ARBA00022475"/>
    </source>
</evidence>
<dbReference type="GO" id="GO:0005886">
    <property type="term" value="C:plasma membrane"/>
    <property type="evidence" value="ECO:0007669"/>
    <property type="project" value="UniProtKB-SubCell"/>
</dbReference>
<evidence type="ECO:0000313" key="8">
    <source>
        <dbReference type="EMBL" id="AWB66600.1"/>
    </source>
</evidence>
<dbReference type="Proteomes" id="UP000244441">
    <property type="component" value="Chromosome"/>
</dbReference>
<keyword evidence="6 7" id="KW-0472">Membrane</keyword>
<evidence type="ECO:0000256" key="1">
    <source>
        <dbReference type="ARBA" id="ARBA00004651"/>
    </source>
</evidence>
<comment type="subcellular location">
    <subcellularLocation>
        <location evidence="1">Cell membrane</location>
        <topology evidence="1">Multi-pass membrane protein</topology>
    </subcellularLocation>
</comment>
<dbReference type="GO" id="GO:0016682">
    <property type="term" value="F:oxidoreductase activity, acting on diphenols and related substances as donors, oxygen as acceptor"/>
    <property type="evidence" value="ECO:0007669"/>
    <property type="project" value="TreeGrafter"/>
</dbReference>
<feature type="transmembrane region" description="Helical" evidence="7">
    <location>
        <begin position="124"/>
        <end position="144"/>
    </location>
</feature>
<dbReference type="PANTHER" id="PTHR43141">
    <property type="entry name" value="CYTOCHROME BD2 SUBUNIT II"/>
    <property type="match status" value="1"/>
</dbReference>